<evidence type="ECO:0008006" key="4">
    <source>
        <dbReference type="Google" id="ProtNLM"/>
    </source>
</evidence>
<reference evidence="2 3" key="1">
    <citation type="journal article" date="2021" name="Hortic Res">
        <title>Chromosome-scale assembly of the Dendrobium chrysotoxum genome enhances the understanding of orchid evolution.</title>
        <authorList>
            <person name="Zhang Y."/>
            <person name="Zhang G.Q."/>
            <person name="Zhang D."/>
            <person name="Liu X.D."/>
            <person name="Xu X.Y."/>
            <person name="Sun W.H."/>
            <person name="Yu X."/>
            <person name="Zhu X."/>
            <person name="Wang Z.W."/>
            <person name="Zhao X."/>
            <person name="Zhong W.Y."/>
            <person name="Chen H."/>
            <person name="Yin W.L."/>
            <person name="Huang T."/>
            <person name="Niu S.C."/>
            <person name="Liu Z.J."/>
        </authorList>
    </citation>
    <scope>NUCLEOTIDE SEQUENCE [LARGE SCALE GENOMIC DNA]</scope>
    <source>
        <strain evidence="2">Lindl</strain>
    </source>
</reference>
<dbReference type="Gene3D" id="1.25.40.10">
    <property type="entry name" value="Tetratricopeptide repeat domain"/>
    <property type="match status" value="2"/>
</dbReference>
<dbReference type="PANTHER" id="PTHR47689">
    <property type="entry name" value="TETRATRICOPEPTIDE REPEAT (TPR)-LIKE SUPERFAMILY PROTEIN"/>
    <property type="match status" value="1"/>
</dbReference>
<dbReference type="Pfam" id="PF13424">
    <property type="entry name" value="TPR_12"/>
    <property type="match status" value="1"/>
</dbReference>
<evidence type="ECO:0000313" key="2">
    <source>
        <dbReference type="EMBL" id="KAH0455962.1"/>
    </source>
</evidence>
<gene>
    <name evidence="2" type="ORF">IEQ34_015994</name>
</gene>
<sequence>MRIQRTVGLLSVLRFLRSGSSVPLTDSPINVGGRCAPWQGFIGLHKCDYFLSTRRRNSWQLMLKILLFGSTAISFGFSGNVVIAEGGSASNLTINNDQGDDFVTGLRRIEDGSVISNSHTIKWRIFTDNGRDLFLKGKLDEAEKYFQAALQEAKEGFGQRDSHVASSCNNLAEIYRTRKAFDKAEPLYLEAISILEESFGTNDIRVGATLHNLGQFYFLQRKVEQAQKCYEIEGRVLGYGHTDYANTMYHLGMVLYLQGKEKDSEALLRESIRILQENGLGETITCVRRMRSLTQMLLKSEKLAEAENLQRKILHVLEISKGWNFLETIVAAEGLAMTLQSLERLEESQELLERCLDARRNILPHVCNYFYLISFFFFENKLSKKKTKNF</sequence>
<dbReference type="EMBL" id="JAGFBR010000014">
    <property type="protein sequence ID" value="KAH0455962.1"/>
    <property type="molecule type" value="Genomic_DNA"/>
</dbReference>
<proteinExistence type="predicted"/>
<dbReference type="AlphaFoldDB" id="A0AAV7GJ54"/>
<comment type="caution">
    <text evidence="2">The sequence shown here is derived from an EMBL/GenBank/DDBJ whole genome shotgun (WGS) entry which is preliminary data.</text>
</comment>
<dbReference type="SUPFAM" id="SSF48452">
    <property type="entry name" value="TPR-like"/>
    <property type="match status" value="1"/>
</dbReference>
<organism evidence="2 3">
    <name type="scientific">Dendrobium chrysotoxum</name>
    <name type="common">Orchid</name>
    <dbReference type="NCBI Taxonomy" id="161865"/>
    <lineage>
        <taxon>Eukaryota</taxon>
        <taxon>Viridiplantae</taxon>
        <taxon>Streptophyta</taxon>
        <taxon>Embryophyta</taxon>
        <taxon>Tracheophyta</taxon>
        <taxon>Spermatophyta</taxon>
        <taxon>Magnoliopsida</taxon>
        <taxon>Liliopsida</taxon>
        <taxon>Asparagales</taxon>
        <taxon>Orchidaceae</taxon>
        <taxon>Epidendroideae</taxon>
        <taxon>Malaxideae</taxon>
        <taxon>Dendrobiinae</taxon>
        <taxon>Dendrobium</taxon>
    </lineage>
</organism>
<evidence type="ECO:0000313" key="3">
    <source>
        <dbReference type="Proteomes" id="UP000775213"/>
    </source>
</evidence>
<feature type="signal peptide" evidence="1">
    <location>
        <begin position="1"/>
        <end position="21"/>
    </location>
</feature>
<accession>A0AAV7GJ54</accession>
<dbReference type="InterPro" id="IPR019734">
    <property type="entry name" value="TPR_rpt"/>
</dbReference>
<feature type="chain" id="PRO_5043496380" description="Kinesin light chain" evidence="1">
    <location>
        <begin position="22"/>
        <end position="390"/>
    </location>
</feature>
<evidence type="ECO:0000256" key="1">
    <source>
        <dbReference type="SAM" id="SignalP"/>
    </source>
</evidence>
<dbReference type="Pfam" id="PF13374">
    <property type="entry name" value="TPR_10"/>
    <property type="match status" value="2"/>
</dbReference>
<keyword evidence="3" id="KW-1185">Reference proteome</keyword>
<dbReference type="Proteomes" id="UP000775213">
    <property type="component" value="Unassembled WGS sequence"/>
</dbReference>
<protein>
    <recommendedName>
        <fullName evidence="4">Kinesin light chain</fullName>
    </recommendedName>
</protein>
<name>A0AAV7GJ54_DENCH</name>
<dbReference type="InterPro" id="IPR011990">
    <property type="entry name" value="TPR-like_helical_dom_sf"/>
</dbReference>
<dbReference type="PANTHER" id="PTHR47689:SF2">
    <property type="entry name" value="TETRATRICOPEPTIDE REPEAT (TPR)-LIKE SUPERFAMILY PROTEIN"/>
    <property type="match status" value="1"/>
</dbReference>
<keyword evidence="1" id="KW-0732">Signal</keyword>
<dbReference type="SMART" id="SM00028">
    <property type="entry name" value="TPR"/>
    <property type="match status" value="5"/>
</dbReference>